<feature type="compositionally biased region" description="Low complexity" evidence="8">
    <location>
        <begin position="891"/>
        <end position="912"/>
    </location>
</feature>
<feature type="compositionally biased region" description="Low complexity" evidence="8">
    <location>
        <begin position="276"/>
        <end position="287"/>
    </location>
</feature>
<accession>A0AAD4CI37</accession>
<reference evidence="10" key="1">
    <citation type="journal article" date="2019" name="Beilstein J. Org. Chem.">
        <title>Nanangenines: drimane sesquiterpenoids as the dominant metabolite cohort of a novel Australian fungus, Aspergillus nanangensis.</title>
        <authorList>
            <person name="Lacey H.J."/>
            <person name="Gilchrist C.L.M."/>
            <person name="Crombie A."/>
            <person name="Kalaitzis J.A."/>
            <person name="Vuong D."/>
            <person name="Rutledge P.J."/>
            <person name="Turner P."/>
            <person name="Pitt J.I."/>
            <person name="Lacey E."/>
            <person name="Chooi Y.H."/>
            <person name="Piggott A.M."/>
        </authorList>
    </citation>
    <scope>NUCLEOTIDE SEQUENCE</scope>
    <source>
        <strain evidence="10">MST-FP2251</strain>
    </source>
</reference>
<protein>
    <recommendedName>
        <fullName evidence="9">Inner centromere protein ARK-binding domain-containing protein</fullName>
    </recommendedName>
</protein>
<evidence type="ECO:0000256" key="2">
    <source>
        <dbReference type="ARBA" id="ARBA00004186"/>
    </source>
</evidence>
<evidence type="ECO:0000256" key="4">
    <source>
        <dbReference type="ARBA" id="ARBA00022490"/>
    </source>
</evidence>
<evidence type="ECO:0000259" key="9">
    <source>
        <dbReference type="Pfam" id="PF03941"/>
    </source>
</evidence>
<feature type="compositionally biased region" description="Basic and acidic residues" evidence="8">
    <location>
        <begin position="224"/>
        <end position="234"/>
    </location>
</feature>
<comment type="similarity">
    <text evidence="3">Belongs to the INCENP family.</text>
</comment>
<feature type="compositionally biased region" description="Basic and acidic residues" evidence="8">
    <location>
        <begin position="920"/>
        <end position="974"/>
    </location>
</feature>
<keyword evidence="7" id="KW-0539">Nucleus</keyword>
<feature type="compositionally biased region" description="Polar residues" evidence="8">
    <location>
        <begin position="616"/>
        <end position="625"/>
    </location>
</feature>
<reference evidence="10" key="2">
    <citation type="submission" date="2020-02" db="EMBL/GenBank/DDBJ databases">
        <authorList>
            <person name="Gilchrist C.L.M."/>
            <person name="Chooi Y.-H."/>
        </authorList>
    </citation>
    <scope>NUCLEOTIDE SEQUENCE</scope>
    <source>
        <strain evidence="10">MST-FP2251</strain>
    </source>
</reference>
<dbReference type="GO" id="GO:0005634">
    <property type="term" value="C:nucleus"/>
    <property type="evidence" value="ECO:0007669"/>
    <property type="project" value="UniProtKB-SubCell"/>
</dbReference>
<evidence type="ECO:0000256" key="1">
    <source>
        <dbReference type="ARBA" id="ARBA00004123"/>
    </source>
</evidence>
<feature type="region of interest" description="Disordered" evidence="8">
    <location>
        <begin position="68"/>
        <end position="364"/>
    </location>
</feature>
<feature type="compositionally biased region" description="Polar residues" evidence="8">
    <location>
        <begin position="862"/>
        <end position="884"/>
    </location>
</feature>
<evidence type="ECO:0000256" key="8">
    <source>
        <dbReference type="SAM" id="MobiDB-lite"/>
    </source>
</evidence>
<feature type="compositionally biased region" description="Low complexity" evidence="8">
    <location>
        <begin position="813"/>
        <end position="822"/>
    </location>
</feature>
<feature type="compositionally biased region" description="Polar residues" evidence="8">
    <location>
        <begin position="527"/>
        <end position="556"/>
    </location>
</feature>
<dbReference type="PANTHER" id="PTHR13142:SF1">
    <property type="entry name" value="INNER CENTROMERE PROTEIN"/>
    <property type="match status" value="1"/>
</dbReference>
<sequence>MTTTGARAQKPVGSAAWISTEKENFLQLVNQEMEEVEYPVRHEMDWLNEHMAEIFSSNQFNFADAFKTPGKMRGKTPRTVRRRDATEPRVPLSDIFSASHKKLENNAMDSPTTHHSPTKFAAPSTSIPTPTKGKKVAERPSQPQYPDLSQNMNSFQQYNTDSGYHGMQEDPLEEDDDDDMVLTQVQPDSQTSTQPFNEEPVSVHTQEHRSSIDRRTTAASFHSAQEDVPQRTETVEPMQIDCTPKHSVEVHPPHPPSSVLQKPSSTIMKPDQETQPNNKNEPEATTPEPEPEKVAAEDVISSPVRSSPIDSIALPTSEPDQEENDDEKEGMAFDTLNDIGSPSDGSTPERAPIRKSSLTFASLPAREPLTKKSLGGSRISRTSHIDIAKINNIRTSGIMGKAGGHRTTQVAFDESAAQADIMDIDDNKEQQVDNDTDTRASKLHNMSSTQRLHEKISMLGKLQPSRPTKSIPSVSSLPSGPVTYPELPAAKSDAKSEASSQKSRETPGPEPRVAEDDDWIKPLNSPYRANTMKTPATHSAVEANSSDGGFSFTRNRGTSHDESARPASRHALESFRGKSSTPVHSSPFRHKKTASVPHVSTTPVGSPGRQDAPLSASKSRLQSIMKSAKGLFTTSGGSSAAAKLEASSPDGTRVRQMNTAPARVPSPSKPEGRRTRSSTEREEKRKQREVEERRREEEQQRAEERRLEEERQREEKRQREQRQREEEERQREEQRQREEERHREEERRREEQSERIRQQEKAKAAQDKASKETEERNDTVPTSAPAPTPKIPQLQKYSKESESSNEPSRLRAQSVSQQQPPKQSERRPGRPPLQKPKTQAQPQPVSIRVGSALSRQMPLASSAVSSATESNITAPTPASATKQPTIKKKASNSSLHTASSNSSFKSSVSSQSQRKAQLASERKREQDERRKEEQKRELERKKASQQQEEARRQEMRSRAEVERRERLAAEDPKKAAQMQAIEKRRLENARRLERQGSQQRESTMHQQDKPASQSTRGDLGPARPASRLGSIQPFGRSINPPQPNPAKPPKRGLDEEASRRPATAKPGTMQPSGESKRRRTEDEQNPMMRPTMAPPIRQSSIRKESNIHKQHPTKLSMYGHPQPSAAQQSGSSIFKTGQPQRPPHGMDMSKYASGKIPFAEPANSNAPPAGHKTPGASSSQKAPPKPSPNYPNGENINLPEIATDSEDEDSDAEMLPVPKWAQSKELDSLLRQQEGMEVDSIFGPIAPFSLEDTFKADKKIKKFRDRTSSANWSGPDGLTQDEIRKDVAERQRLRLNGGWTFGS</sequence>
<organism evidence="10 11">
    <name type="scientific">Aspergillus nanangensis</name>
    <dbReference type="NCBI Taxonomy" id="2582783"/>
    <lineage>
        <taxon>Eukaryota</taxon>
        <taxon>Fungi</taxon>
        <taxon>Dikarya</taxon>
        <taxon>Ascomycota</taxon>
        <taxon>Pezizomycotina</taxon>
        <taxon>Eurotiomycetes</taxon>
        <taxon>Eurotiomycetidae</taxon>
        <taxon>Eurotiales</taxon>
        <taxon>Aspergillaceae</taxon>
        <taxon>Aspergillus</taxon>
        <taxon>Aspergillus subgen. Circumdati</taxon>
    </lineage>
</organism>
<feature type="compositionally biased region" description="Acidic residues" evidence="8">
    <location>
        <begin position="170"/>
        <end position="180"/>
    </location>
</feature>
<evidence type="ECO:0000256" key="3">
    <source>
        <dbReference type="ARBA" id="ARBA00010042"/>
    </source>
</evidence>
<dbReference type="Gene3D" id="6.10.250.2990">
    <property type="match status" value="1"/>
</dbReference>
<dbReference type="Pfam" id="PF03941">
    <property type="entry name" value="INCENP_ARK-bind"/>
    <property type="match status" value="1"/>
</dbReference>
<evidence type="ECO:0000256" key="7">
    <source>
        <dbReference type="ARBA" id="ARBA00023242"/>
    </source>
</evidence>
<feature type="compositionally biased region" description="Basic and acidic residues" evidence="8">
    <location>
        <begin position="492"/>
        <end position="507"/>
    </location>
</feature>
<feature type="compositionally biased region" description="Basic residues" evidence="8">
    <location>
        <begin position="70"/>
        <end position="81"/>
    </location>
</feature>
<feature type="compositionally biased region" description="Basic and acidic residues" evidence="8">
    <location>
        <begin position="205"/>
        <end position="216"/>
    </location>
</feature>
<comment type="caution">
    <text evidence="10">The sequence shown here is derived from an EMBL/GenBank/DDBJ whole genome shotgun (WGS) entry which is preliminary data.</text>
</comment>
<feature type="compositionally biased region" description="Polar residues" evidence="8">
    <location>
        <begin position="141"/>
        <end position="162"/>
    </location>
</feature>
<dbReference type="Proteomes" id="UP001194746">
    <property type="component" value="Unassembled WGS sequence"/>
</dbReference>
<keyword evidence="11" id="KW-1185">Reference proteome</keyword>
<feature type="compositionally biased region" description="Polar residues" evidence="8">
    <location>
        <begin position="183"/>
        <end position="196"/>
    </location>
</feature>
<feature type="domain" description="Inner centromere protein ARK-binding" evidence="9">
    <location>
        <begin position="1200"/>
        <end position="1254"/>
    </location>
</feature>
<evidence type="ECO:0000256" key="6">
    <source>
        <dbReference type="ARBA" id="ARBA00023212"/>
    </source>
</evidence>
<dbReference type="EMBL" id="VCAU01000070">
    <property type="protein sequence ID" value="KAF9886914.1"/>
    <property type="molecule type" value="Genomic_DNA"/>
</dbReference>
<feature type="compositionally biased region" description="Basic and acidic residues" evidence="8">
    <location>
        <begin position="243"/>
        <end position="252"/>
    </location>
</feature>
<feature type="compositionally biased region" description="Acidic residues" evidence="8">
    <location>
        <begin position="319"/>
        <end position="328"/>
    </location>
</feature>
<dbReference type="GO" id="GO:0007059">
    <property type="term" value="P:chromosome segregation"/>
    <property type="evidence" value="ECO:0007669"/>
    <property type="project" value="UniProtKB-KW"/>
</dbReference>
<keyword evidence="5" id="KW-0159">Chromosome partition</keyword>
<evidence type="ECO:0000313" key="11">
    <source>
        <dbReference type="Proteomes" id="UP001194746"/>
    </source>
</evidence>
<feature type="compositionally biased region" description="Polar residues" evidence="8">
    <location>
        <begin position="465"/>
        <end position="478"/>
    </location>
</feature>
<keyword evidence="6" id="KW-0206">Cytoskeleton</keyword>
<feature type="compositionally biased region" description="Low complexity" evidence="8">
    <location>
        <begin position="1121"/>
        <end position="1132"/>
    </location>
</feature>
<proteinExistence type="inferred from homology"/>
<evidence type="ECO:0000256" key="5">
    <source>
        <dbReference type="ARBA" id="ARBA00022829"/>
    </source>
</evidence>
<dbReference type="PANTHER" id="PTHR13142">
    <property type="entry name" value="INNER CENTROMERE PROTEIN"/>
    <property type="match status" value="1"/>
</dbReference>
<name>A0AAD4CI37_ASPNN</name>
<feature type="compositionally biased region" description="Basic and acidic residues" evidence="8">
    <location>
        <begin position="558"/>
        <end position="576"/>
    </location>
</feature>
<feature type="compositionally biased region" description="Acidic residues" evidence="8">
    <location>
        <begin position="1203"/>
        <end position="1212"/>
    </location>
</feature>
<feature type="compositionally biased region" description="Basic and acidic residues" evidence="8">
    <location>
        <begin position="981"/>
        <end position="994"/>
    </location>
</feature>
<dbReference type="InterPro" id="IPR005635">
    <property type="entry name" value="Inner_centromere_prot_ARK-bd"/>
</dbReference>
<evidence type="ECO:0000313" key="10">
    <source>
        <dbReference type="EMBL" id="KAF9886914.1"/>
    </source>
</evidence>
<comment type="subcellular location">
    <subcellularLocation>
        <location evidence="2">Cytoplasm</location>
        <location evidence="2">Cytoskeleton</location>
        <location evidence="2">Spindle</location>
    </subcellularLocation>
    <subcellularLocation>
        <location evidence="1">Nucleus</location>
    </subcellularLocation>
</comment>
<feature type="compositionally biased region" description="Basic and acidic residues" evidence="8">
    <location>
        <begin position="425"/>
        <end position="440"/>
    </location>
</feature>
<feature type="compositionally biased region" description="Basic and acidic residues" evidence="8">
    <location>
        <begin position="670"/>
        <end position="778"/>
    </location>
</feature>
<dbReference type="GO" id="GO:0005819">
    <property type="term" value="C:spindle"/>
    <property type="evidence" value="ECO:0007669"/>
    <property type="project" value="UniProtKB-SubCell"/>
</dbReference>
<keyword evidence="4" id="KW-0963">Cytoplasm</keyword>
<gene>
    <name evidence="10" type="ORF">FE257_011038</name>
</gene>
<feature type="region of interest" description="Disordered" evidence="8">
    <location>
        <begin position="423"/>
        <end position="1220"/>
    </location>
</feature>